<organism evidence="2 3">
    <name type="scientific">Strongylocentrotus purpuratus</name>
    <name type="common">Purple sea urchin</name>
    <dbReference type="NCBI Taxonomy" id="7668"/>
    <lineage>
        <taxon>Eukaryota</taxon>
        <taxon>Metazoa</taxon>
        <taxon>Echinodermata</taxon>
        <taxon>Eleutherozoa</taxon>
        <taxon>Echinozoa</taxon>
        <taxon>Echinoidea</taxon>
        <taxon>Euechinoidea</taxon>
        <taxon>Echinacea</taxon>
        <taxon>Camarodonta</taxon>
        <taxon>Echinidea</taxon>
        <taxon>Strongylocentrotidae</taxon>
        <taxon>Strongylocentrotus</taxon>
    </lineage>
</organism>
<dbReference type="OrthoDB" id="9947256at2759"/>
<dbReference type="InParanoid" id="A0A7M7NVT2"/>
<reference evidence="3" key="1">
    <citation type="submission" date="2015-02" db="EMBL/GenBank/DDBJ databases">
        <title>Genome sequencing for Strongylocentrotus purpuratus.</title>
        <authorList>
            <person name="Murali S."/>
            <person name="Liu Y."/>
            <person name="Vee V."/>
            <person name="English A."/>
            <person name="Wang M."/>
            <person name="Skinner E."/>
            <person name="Han Y."/>
            <person name="Muzny D.M."/>
            <person name="Worley K.C."/>
            <person name="Gibbs R.A."/>
        </authorList>
    </citation>
    <scope>NUCLEOTIDE SEQUENCE</scope>
</reference>
<dbReference type="CDD" id="cd00276">
    <property type="entry name" value="C2B_Synaptotagmin"/>
    <property type="match status" value="1"/>
</dbReference>
<dbReference type="Proteomes" id="UP000007110">
    <property type="component" value="Unassembled WGS sequence"/>
</dbReference>
<dbReference type="EnsemblMetazoa" id="XM_030986374">
    <property type="protein sequence ID" value="XP_030842234"/>
    <property type="gene ID" value="LOC581610"/>
</dbReference>
<evidence type="ECO:0000313" key="2">
    <source>
        <dbReference type="EnsemblMetazoa" id="XP_030842234"/>
    </source>
</evidence>
<feature type="domain" description="C2" evidence="1">
    <location>
        <begin position="58"/>
        <end position="202"/>
    </location>
</feature>
<dbReference type="InterPro" id="IPR000008">
    <property type="entry name" value="C2_dom"/>
</dbReference>
<dbReference type="PANTHER" id="PTHR10024:SF344">
    <property type="entry name" value="SYNAPTOTAGMIN-7"/>
    <property type="match status" value="1"/>
</dbReference>
<keyword evidence="3" id="KW-1185">Reference proteome</keyword>
<accession>A0A7M7NVT2</accession>
<dbReference type="SUPFAM" id="SSF49562">
    <property type="entry name" value="C2 domain (Calcium/lipid-binding domain, CaLB)"/>
    <property type="match status" value="1"/>
</dbReference>
<dbReference type="Pfam" id="PF00168">
    <property type="entry name" value="C2"/>
    <property type="match status" value="1"/>
</dbReference>
<sequence>MCTHYFVFLYTFQLTAHTEKHRFGRRNLLGSTTISLRDLTVGGNTYTRPLYPNLPKVDLGRLRLVLCYHREKRRLLVTVVRATNLPSRVIPADSYVVVELRGSDNEVLAQVRTKERHFSNNPVYKEVFSFDLPSRPIEDWDFTNIQHPLDNVSLTITVHRRKLFFGDDTIGCVTLRSEVRTNGYSHLWKCKRSPYQPITEWHDLKSVSKFIT</sequence>
<dbReference type="Gene3D" id="2.60.40.150">
    <property type="entry name" value="C2 domain"/>
    <property type="match status" value="1"/>
</dbReference>
<dbReference type="GeneID" id="581610"/>
<dbReference type="InterPro" id="IPR035892">
    <property type="entry name" value="C2_domain_sf"/>
</dbReference>
<reference evidence="2" key="2">
    <citation type="submission" date="2021-01" db="UniProtKB">
        <authorList>
            <consortium name="EnsemblMetazoa"/>
        </authorList>
    </citation>
    <scope>IDENTIFICATION</scope>
</reference>
<name>A0A7M7NVT2_STRPU</name>
<protein>
    <recommendedName>
        <fullName evidence="1">C2 domain-containing protein</fullName>
    </recommendedName>
</protein>
<evidence type="ECO:0000259" key="1">
    <source>
        <dbReference type="PROSITE" id="PS50004"/>
    </source>
</evidence>
<dbReference type="SMART" id="SM00239">
    <property type="entry name" value="C2"/>
    <property type="match status" value="1"/>
</dbReference>
<evidence type="ECO:0000313" key="3">
    <source>
        <dbReference type="Proteomes" id="UP000007110"/>
    </source>
</evidence>
<dbReference type="PROSITE" id="PS50004">
    <property type="entry name" value="C2"/>
    <property type="match status" value="1"/>
</dbReference>
<dbReference type="KEGG" id="spu:581610"/>
<dbReference type="PANTHER" id="PTHR10024">
    <property type="entry name" value="SYNAPTOTAGMIN"/>
    <property type="match status" value="1"/>
</dbReference>
<dbReference type="RefSeq" id="XP_030842234.1">
    <property type="nucleotide sequence ID" value="XM_030986374.1"/>
</dbReference>
<proteinExistence type="predicted"/>
<dbReference type="AlphaFoldDB" id="A0A7M7NVT2"/>